<organism evidence="6 7">
    <name type="scientific">Muriicola soli</name>
    <dbReference type="NCBI Taxonomy" id="2507538"/>
    <lineage>
        <taxon>Bacteria</taxon>
        <taxon>Pseudomonadati</taxon>
        <taxon>Bacteroidota</taxon>
        <taxon>Flavobacteriia</taxon>
        <taxon>Flavobacteriales</taxon>
        <taxon>Flavobacteriaceae</taxon>
        <taxon>Muriicola</taxon>
    </lineage>
</organism>
<dbReference type="PANTHER" id="PTHR47053:SF1">
    <property type="entry name" value="MUREIN DD-ENDOPEPTIDASE MEPH-RELATED"/>
    <property type="match status" value="1"/>
</dbReference>
<proteinExistence type="inferred from homology"/>
<dbReference type="GO" id="GO:0006508">
    <property type="term" value="P:proteolysis"/>
    <property type="evidence" value="ECO:0007669"/>
    <property type="project" value="UniProtKB-KW"/>
</dbReference>
<dbReference type="PROSITE" id="PS51257">
    <property type="entry name" value="PROKAR_LIPOPROTEIN"/>
    <property type="match status" value="1"/>
</dbReference>
<reference evidence="6 7" key="1">
    <citation type="submission" date="2019-01" db="EMBL/GenBank/DDBJ databases">
        <title>Muriicola soli sp. nov., isolated from soil.</title>
        <authorList>
            <person name="Kang H.J."/>
            <person name="Kim S.B."/>
        </authorList>
    </citation>
    <scope>NUCLEOTIDE SEQUENCE [LARGE SCALE GENOMIC DNA]</scope>
    <source>
        <strain evidence="6 7">MMS17-SY002</strain>
    </source>
</reference>
<keyword evidence="7" id="KW-1185">Reference proteome</keyword>
<sequence>MLKKFILASLCLGVTACGVVKKKTTYGSNRKVTVAASELPGPSDIDSLSDHARESKDIEDKLSLERSEEIISTALTFTGVKYKYGGTTRKGIDCSGLLYVSFLEHDVYLPRVSYYMANEGKKIKLEEVSKGDLLFFTTSKRRKRINHVGLVVAVDGEDIRFIHSTTSRGVIVSSLKEGFWNYAFVKATRVL</sequence>
<name>A0A411EBG8_9FLAO</name>
<evidence type="ECO:0000256" key="1">
    <source>
        <dbReference type="ARBA" id="ARBA00007074"/>
    </source>
</evidence>
<dbReference type="SUPFAM" id="SSF54001">
    <property type="entry name" value="Cysteine proteinases"/>
    <property type="match status" value="1"/>
</dbReference>
<evidence type="ECO:0000256" key="3">
    <source>
        <dbReference type="ARBA" id="ARBA00022801"/>
    </source>
</evidence>
<evidence type="ECO:0000256" key="4">
    <source>
        <dbReference type="ARBA" id="ARBA00022807"/>
    </source>
</evidence>
<dbReference type="GO" id="GO:0008234">
    <property type="term" value="F:cysteine-type peptidase activity"/>
    <property type="evidence" value="ECO:0007669"/>
    <property type="project" value="UniProtKB-KW"/>
</dbReference>
<dbReference type="InterPro" id="IPR000064">
    <property type="entry name" value="NLP_P60_dom"/>
</dbReference>
<dbReference type="AlphaFoldDB" id="A0A411EBG8"/>
<feature type="domain" description="NlpC/P60" evidence="5">
    <location>
        <begin position="64"/>
        <end position="191"/>
    </location>
</feature>
<dbReference type="EMBL" id="CP035544">
    <property type="protein sequence ID" value="QBA65009.1"/>
    <property type="molecule type" value="Genomic_DNA"/>
</dbReference>
<accession>A0A411EBG8</accession>
<dbReference type="RefSeq" id="WP_129605829.1">
    <property type="nucleotide sequence ID" value="NZ_CP035544.1"/>
</dbReference>
<dbReference type="PROSITE" id="PS51935">
    <property type="entry name" value="NLPC_P60"/>
    <property type="match status" value="1"/>
</dbReference>
<dbReference type="Gene3D" id="3.90.1720.10">
    <property type="entry name" value="endopeptidase domain like (from Nostoc punctiforme)"/>
    <property type="match status" value="1"/>
</dbReference>
<dbReference type="Proteomes" id="UP000290889">
    <property type="component" value="Chromosome"/>
</dbReference>
<gene>
    <name evidence="6" type="ORF">EQY75_10995</name>
</gene>
<comment type="similarity">
    <text evidence="1">Belongs to the peptidase C40 family.</text>
</comment>
<dbReference type="OrthoDB" id="9807055at2"/>
<dbReference type="KEGG" id="mur:EQY75_10995"/>
<keyword evidence="2" id="KW-0645">Protease</keyword>
<keyword evidence="3" id="KW-0378">Hydrolase</keyword>
<dbReference type="Pfam" id="PF00877">
    <property type="entry name" value="NLPC_P60"/>
    <property type="match status" value="1"/>
</dbReference>
<evidence type="ECO:0000313" key="7">
    <source>
        <dbReference type="Proteomes" id="UP000290889"/>
    </source>
</evidence>
<evidence type="ECO:0000313" key="6">
    <source>
        <dbReference type="EMBL" id="QBA65009.1"/>
    </source>
</evidence>
<protein>
    <submittedName>
        <fullName evidence="6">NlpC/P60 family protein</fullName>
    </submittedName>
</protein>
<evidence type="ECO:0000256" key="2">
    <source>
        <dbReference type="ARBA" id="ARBA00022670"/>
    </source>
</evidence>
<dbReference type="PANTHER" id="PTHR47053">
    <property type="entry name" value="MUREIN DD-ENDOPEPTIDASE MEPH-RELATED"/>
    <property type="match status" value="1"/>
</dbReference>
<dbReference type="InterPro" id="IPR051202">
    <property type="entry name" value="Peptidase_C40"/>
</dbReference>
<keyword evidence="4" id="KW-0788">Thiol protease</keyword>
<evidence type="ECO:0000259" key="5">
    <source>
        <dbReference type="PROSITE" id="PS51935"/>
    </source>
</evidence>
<dbReference type="InterPro" id="IPR038765">
    <property type="entry name" value="Papain-like_cys_pep_sf"/>
</dbReference>